<evidence type="ECO:0000256" key="5">
    <source>
        <dbReference type="ARBA" id="ARBA00022691"/>
    </source>
</evidence>
<dbReference type="GO" id="GO:0043565">
    <property type="term" value="F:sequence-specific DNA binding"/>
    <property type="evidence" value="ECO:0007669"/>
    <property type="project" value="TreeGrafter"/>
</dbReference>
<dbReference type="Pfam" id="PF02086">
    <property type="entry name" value="MethyltransfD12"/>
    <property type="match status" value="1"/>
</dbReference>
<dbReference type="InterPro" id="IPR012327">
    <property type="entry name" value="MeTrfase_D12"/>
</dbReference>
<protein>
    <recommendedName>
        <fullName evidence="2">site-specific DNA-methyltransferase (adenine-specific)</fullName>
        <ecNumber evidence="2">2.1.1.72</ecNumber>
    </recommendedName>
</protein>
<comment type="similarity">
    <text evidence="1">Belongs to the N(4)/N(6)-methyltransferase family.</text>
</comment>
<dbReference type="PRINTS" id="PR00505">
    <property type="entry name" value="D12N6MTFRASE"/>
</dbReference>
<dbReference type="GO" id="GO:0009007">
    <property type="term" value="F:site-specific DNA-methyltransferase (adenine-specific) activity"/>
    <property type="evidence" value="ECO:0007669"/>
    <property type="project" value="UniProtKB-EC"/>
</dbReference>
<dbReference type="PANTHER" id="PTHR30481">
    <property type="entry name" value="DNA ADENINE METHYLASE"/>
    <property type="match status" value="1"/>
</dbReference>
<evidence type="ECO:0000256" key="2">
    <source>
        <dbReference type="ARBA" id="ARBA00011900"/>
    </source>
</evidence>
<dbReference type="Gene3D" id="1.10.1020.10">
    <property type="entry name" value="Adenine-specific Methyltransferase, Domain 2"/>
    <property type="match status" value="1"/>
</dbReference>
<sequence length="379" mass="42438">MLLPLAAYSGRSYRLRPPSAPLSCTQRLNRRHLSGRAGLRDLAAPDLPAPRIIVRRAMTKSPIKWAGGKTRVMPQLLMQLPKADCLIEPFVGSGTVFMNTEYRRYILCDSNRALINFFRVLTSNTERLIDTACGMFLDGNNEEQYYKRRALFNSMQWSDTGKADTALLYAALFLYLNRHCFNGIYRVNQMGDHNVPFGKYGAPYLPADEMRRFAEKANDTKAVFIDGDFRHTIPYVMQLAYDAVIYCDPPYIPASKTANFTAYGKPFTLDDHRDLVATLLDAHRQHGTRAVISNSDTPETREIYSAFNLHAFSVRRSVSAKSRDMAGEVIGVLRGDVGRNSGACGAWTSTIENLRPAAIWIGFDLAAGFDNGEPSDEHA</sequence>
<evidence type="ECO:0000256" key="1">
    <source>
        <dbReference type="ARBA" id="ARBA00006594"/>
    </source>
</evidence>
<dbReference type="GeneID" id="54979944"/>
<dbReference type="InterPro" id="IPR002052">
    <property type="entry name" value="DNA_methylase_N6_adenine_CS"/>
</dbReference>
<dbReference type="KEGG" id="vg:54979944"/>
<keyword evidence="3 7" id="KW-0489">Methyltransferase</keyword>
<evidence type="ECO:0000256" key="4">
    <source>
        <dbReference type="ARBA" id="ARBA00022679"/>
    </source>
</evidence>
<evidence type="ECO:0000313" key="8">
    <source>
        <dbReference type="Proteomes" id="UP000250048"/>
    </source>
</evidence>
<keyword evidence="5" id="KW-0949">S-adenosyl-L-methionine</keyword>
<dbReference type="SUPFAM" id="SSF53335">
    <property type="entry name" value="S-adenosyl-L-methionine-dependent methyltransferases"/>
    <property type="match status" value="1"/>
</dbReference>
<dbReference type="GO" id="GO:0006298">
    <property type="term" value="P:mismatch repair"/>
    <property type="evidence" value="ECO:0007669"/>
    <property type="project" value="TreeGrafter"/>
</dbReference>
<organism evidence="7 8">
    <name type="scientific">Klebsiella phage 3LV2017</name>
    <dbReference type="NCBI Taxonomy" id="1960657"/>
    <lineage>
        <taxon>Viruses</taxon>
        <taxon>Duplodnaviria</taxon>
        <taxon>Heunggongvirae</taxon>
        <taxon>Uroviricota</taxon>
        <taxon>Caudoviricetes</taxon>
        <taxon>Peduoviridae</taxon>
        <taxon>Reginaelenavirus</taxon>
        <taxon>Reginaelenavirus rv3LV2017</taxon>
    </lineage>
</organism>
<dbReference type="InterPro" id="IPR023095">
    <property type="entry name" value="Ade_MeTrfase_dom_2"/>
</dbReference>
<dbReference type="GO" id="GO:1904047">
    <property type="term" value="F:S-adenosyl-L-methionine binding"/>
    <property type="evidence" value="ECO:0007669"/>
    <property type="project" value="TreeGrafter"/>
</dbReference>
<dbReference type="RefSeq" id="YP_009789796.1">
    <property type="nucleotide sequence ID" value="NC_047817.1"/>
</dbReference>
<evidence type="ECO:0000313" key="7">
    <source>
        <dbReference type="EMBL" id="ARB15671.1"/>
    </source>
</evidence>
<dbReference type="EC" id="2.1.1.72" evidence="2"/>
<dbReference type="PROSITE" id="PS00092">
    <property type="entry name" value="N6_MTASE"/>
    <property type="match status" value="1"/>
</dbReference>
<dbReference type="Gene3D" id="3.40.50.150">
    <property type="entry name" value="Vaccinia Virus protein VP39"/>
    <property type="match status" value="1"/>
</dbReference>
<keyword evidence="8" id="KW-1185">Reference proteome</keyword>
<dbReference type="GO" id="GO:0009307">
    <property type="term" value="P:DNA restriction-modification system"/>
    <property type="evidence" value="ECO:0007669"/>
    <property type="project" value="InterPro"/>
</dbReference>
<dbReference type="NCBIfam" id="TIGR00571">
    <property type="entry name" value="dam"/>
    <property type="match status" value="1"/>
</dbReference>
<evidence type="ECO:0000256" key="6">
    <source>
        <dbReference type="ARBA" id="ARBA00047942"/>
    </source>
</evidence>
<name>A0A2Z2FAE4_9CAUD</name>
<accession>A0A2Z2FAE4</accession>
<evidence type="ECO:0000256" key="3">
    <source>
        <dbReference type="ARBA" id="ARBA00022603"/>
    </source>
</evidence>
<comment type="catalytic activity">
    <reaction evidence="6">
        <text>a 2'-deoxyadenosine in DNA + S-adenosyl-L-methionine = an N(6)-methyl-2'-deoxyadenosine in DNA + S-adenosyl-L-homocysteine + H(+)</text>
        <dbReference type="Rhea" id="RHEA:15197"/>
        <dbReference type="Rhea" id="RHEA-COMP:12418"/>
        <dbReference type="Rhea" id="RHEA-COMP:12419"/>
        <dbReference type="ChEBI" id="CHEBI:15378"/>
        <dbReference type="ChEBI" id="CHEBI:57856"/>
        <dbReference type="ChEBI" id="CHEBI:59789"/>
        <dbReference type="ChEBI" id="CHEBI:90615"/>
        <dbReference type="ChEBI" id="CHEBI:90616"/>
        <dbReference type="EC" id="2.1.1.72"/>
    </reaction>
</comment>
<dbReference type="GO" id="GO:0032259">
    <property type="term" value="P:methylation"/>
    <property type="evidence" value="ECO:0007669"/>
    <property type="project" value="UniProtKB-KW"/>
</dbReference>
<dbReference type="EMBL" id="KY271397">
    <property type="protein sequence ID" value="ARB15671.1"/>
    <property type="molecule type" value="Genomic_DNA"/>
</dbReference>
<dbReference type="Proteomes" id="UP000250048">
    <property type="component" value="Segment"/>
</dbReference>
<dbReference type="InterPro" id="IPR029063">
    <property type="entry name" value="SAM-dependent_MTases_sf"/>
</dbReference>
<dbReference type="PANTHER" id="PTHR30481:SF3">
    <property type="entry name" value="DNA ADENINE METHYLASE"/>
    <property type="match status" value="1"/>
</dbReference>
<keyword evidence="4" id="KW-0808">Transferase</keyword>
<proteinExistence type="inferred from homology"/>
<reference evidence="7 8" key="1">
    <citation type="journal article" date="2017" name="Microb. Genom.">
        <title>Diversity, virulence, and antimicrobial resistance of the KPC-producing Klebsiella pneumoniae ST307 clone.</title>
        <authorList>
            <person name="Villa L."/>
            <person name="Feudi C."/>
            <person name="Fortini D."/>
            <person name="Brisse S."/>
            <person name="Passet V."/>
            <person name="Bonura C."/>
            <person name="Endimiani A."/>
            <person name="Mammina C."/>
            <person name="Ocampo A.M."/>
            <person name="Jimenez J.N."/>
            <person name="Doumith M."/>
            <person name="Woodford N."/>
            <person name="Hopkins K."/>
            <person name="Carattoli A."/>
        </authorList>
    </citation>
    <scope>NUCLEOTIDE SEQUENCE [LARGE SCALE GENOMIC DNA]</scope>
</reference>